<dbReference type="InterPro" id="IPR028081">
    <property type="entry name" value="Leu-bd"/>
</dbReference>
<dbReference type="InterPro" id="IPR000709">
    <property type="entry name" value="Leu_Ile_Val-bd"/>
</dbReference>
<dbReference type="Gene3D" id="3.40.50.2300">
    <property type="match status" value="2"/>
</dbReference>
<keyword evidence="8" id="KW-1185">Reference proteome</keyword>
<keyword evidence="4" id="KW-0029">Amino-acid transport</keyword>
<dbReference type="SUPFAM" id="SSF53822">
    <property type="entry name" value="Periplasmic binding protein-like I"/>
    <property type="match status" value="1"/>
</dbReference>
<sequence>MTVTRRAAFAATLGFALAVSAGAQAADPIKIAFIDPLSGPFATTGESGLRSFEFAAETLVNQKGGVLDGRMFEIVPLDNQISPKESLIQLKRAISDGINYVVQGNSSGVANALTDAIEKHNKRNPDQRVLFLNYSAVDPALTNEKCNFWHFRFDANADIKMDALTDAIAENQDIKKVYIIGQDYSFGKAVADAAVKMLGEKRPDIEIVGNELHPIGKVKDFTPYATKIKASGAQAVITGNWGADMVGLGKAIIEAGVDAPIYTYYGAHDGITATFGELGEGIIRSVREGSLNPPTPEFKALNDGFKAKYPDNDINQPRIFNTVAMLAMAIEKAGTTDPVKVAYALEGMEYDTIMGGKVWMRPSDHQAIQDVHISVHTNKDIVVDADNSGYGLKDEKTVTMAGKDSPTSCEMERPDA</sequence>
<evidence type="ECO:0000256" key="4">
    <source>
        <dbReference type="ARBA" id="ARBA00022970"/>
    </source>
</evidence>
<proteinExistence type="inferred from homology"/>
<keyword evidence="2" id="KW-0813">Transport</keyword>
<feature type="signal peptide" evidence="5">
    <location>
        <begin position="1"/>
        <end position="25"/>
    </location>
</feature>
<feature type="chain" id="PRO_5034775721" evidence="5">
    <location>
        <begin position="26"/>
        <end position="416"/>
    </location>
</feature>
<reference evidence="7 8" key="1">
    <citation type="submission" date="2016-10" db="EMBL/GenBank/DDBJ databases">
        <authorList>
            <person name="Varghese N."/>
            <person name="Submissions S."/>
        </authorList>
    </citation>
    <scope>NUCLEOTIDE SEQUENCE [LARGE SCALE GENOMIC DNA]</scope>
    <source>
        <strain evidence="7 8">DSM 18839</strain>
    </source>
</reference>
<dbReference type="CDD" id="cd06329">
    <property type="entry name" value="PBP1_SBP-like"/>
    <property type="match status" value="1"/>
</dbReference>
<accession>A0A8G2BFP0</accession>
<dbReference type="Pfam" id="PF13458">
    <property type="entry name" value="Peripla_BP_6"/>
    <property type="match status" value="1"/>
</dbReference>
<dbReference type="OrthoDB" id="9768099at2"/>
<dbReference type="PANTHER" id="PTHR30483">
    <property type="entry name" value="LEUCINE-SPECIFIC-BINDING PROTEIN"/>
    <property type="match status" value="1"/>
</dbReference>
<dbReference type="Proteomes" id="UP000198615">
    <property type="component" value="Unassembled WGS sequence"/>
</dbReference>
<organism evidence="7 8">
    <name type="scientific">Thalassobaculum litoreum DSM 18839</name>
    <dbReference type="NCBI Taxonomy" id="1123362"/>
    <lineage>
        <taxon>Bacteria</taxon>
        <taxon>Pseudomonadati</taxon>
        <taxon>Pseudomonadota</taxon>
        <taxon>Alphaproteobacteria</taxon>
        <taxon>Rhodospirillales</taxon>
        <taxon>Thalassobaculaceae</taxon>
        <taxon>Thalassobaculum</taxon>
    </lineage>
</organism>
<protein>
    <submittedName>
        <fullName evidence="7">Amino acid/amide ABC transporter substrate-binding protein, HAAT family (TC 3.A.1.4.-)</fullName>
    </submittedName>
</protein>
<dbReference type="AlphaFoldDB" id="A0A8G2BFP0"/>
<gene>
    <name evidence="7" type="ORF">SAMN05660686_01233</name>
</gene>
<evidence type="ECO:0000259" key="6">
    <source>
        <dbReference type="Pfam" id="PF13458"/>
    </source>
</evidence>
<keyword evidence="3 5" id="KW-0732">Signal</keyword>
<feature type="domain" description="Leucine-binding protein" evidence="6">
    <location>
        <begin position="28"/>
        <end position="373"/>
    </location>
</feature>
<evidence type="ECO:0000256" key="2">
    <source>
        <dbReference type="ARBA" id="ARBA00022448"/>
    </source>
</evidence>
<evidence type="ECO:0000256" key="3">
    <source>
        <dbReference type="ARBA" id="ARBA00022729"/>
    </source>
</evidence>
<evidence type="ECO:0000313" key="7">
    <source>
        <dbReference type="EMBL" id="SDF41317.1"/>
    </source>
</evidence>
<name>A0A8G2BFP0_9PROT</name>
<evidence type="ECO:0000256" key="1">
    <source>
        <dbReference type="ARBA" id="ARBA00010062"/>
    </source>
</evidence>
<evidence type="ECO:0000313" key="8">
    <source>
        <dbReference type="Proteomes" id="UP000198615"/>
    </source>
</evidence>
<dbReference type="InterPro" id="IPR051010">
    <property type="entry name" value="BCAA_transport"/>
</dbReference>
<evidence type="ECO:0000256" key="5">
    <source>
        <dbReference type="SAM" id="SignalP"/>
    </source>
</evidence>
<dbReference type="PANTHER" id="PTHR30483:SF6">
    <property type="entry name" value="PERIPLASMIC BINDING PROTEIN OF ABC TRANSPORTER FOR NATURAL AMINO ACIDS"/>
    <property type="match status" value="1"/>
</dbReference>
<dbReference type="RefSeq" id="WP_028795545.1">
    <property type="nucleotide sequence ID" value="NZ_FNBW01000003.1"/>
</dbReference>
<comment type="similarity">
    <text evidence="1">Belongs to the leucine-binding protein family.</text>
</comment>
<dbReference type="PRINTS" id="PR00337">
    <property type="entry name" value="LEUILEVALBP"/>
</dbReference>
<dbReference type="InterPro" id="IPR028082">
    <property type="entry name" value="Peripla_BP_I"/>
</dbReference>
<comment type="caution">
    <text evidence="7">The sequence shown here is derived from an EMBL/GenBank/DDBJ whole genome shotgun (WGS) entry which is preliminary data.</text>
</comment>
<dbReference type="GO" id="GO:0006865">
    <property type="term" value="P:amino acid transport"/>
    <property type="evidence" value="ECO:0007669"/>
    <property type="project" value="UniProtKB-KW"/>
</dbReference>
<dbReference type="EMBL" id="FNBW01000003">
    <property type="protein sequence ID" value="SDF41317.1"/>
    <property type="molecule type" value="Genomic_DNA"/>
</dbReference>